<evidence type="ECO:0000313" key="2">
    <source>
        <dbReference type="EMBL" id="SEO05947.1"/>
    </source>
</evidence>
<dbReference type="OrthoDB" id="5523836at2"/>
<dbReference type="InterPro" id="IPR009081">
    <property type="entry name" value="PP-bd_ACP"/>
</dbReference>
<evidence type="ECO:0000259" key="1">
    <source>
        <dbReference type="PROSITE" id="PS50075"/>
    </source>
</evidence>
<keyword evidence="3" id="KW-1185">Reference proteome</keyword>
<sequence length="90" mass="9565">MPSDEQPSTAHTAELHSLIADVLELPVEEITAESRFIDDLEVDSLASLQIAVQVEKRFGVSIGETHLASIGSVGEMTELVESRMAGKSGG</sequence>
<dbReference type="InterPro" id="IPR036736">
    <property type="entry name" value="ACP-like_sf"/>
</dbReference>
<name>A0A1H8LLF9_9ACTN</name>
<dbReference type="RefSeq" id="WP_069465514.1">
    <property type="nucleotide sequence ID" value="NZ_FODD01000016.1"/>
</dbReference>
<organism evidence="2 3">
    <name type="scientific">Actinacidiphila rubida</name>
    <dbReference type="NCBI Taxonomy" id="310780"/>
    <lineage>
        <taxon>Bacteria</taxon>
        <taxon>Bacillati</taxon>
        <taxon>Actinomycetota</taxon>
        <taxon>Actinomycetes</taxon>
        <taxon>Kitasatosporales</taxon>
        <taxon>Streptomycetaceae</taxon>
        <taxon>Actinacidiphila</taxon>
    </lineage>
</organism>
<dbReference type="SUPFAM" id="SSF47336">
    <property type="entry name" value="ACP-like"/>
    <property type="match status" value="1"/>
</dbReference>
<feature type="domain" description="Carrier" evidence="1">
    <location>
        <begin position="9"/>
        <end position="84"/>
    </location>
</feature>
<dbReference type="Pfam" id="PF00550">
    <property type="entry name" value="PP-binding"/>
    <property type="match status" value="1"/>
</dbReference>
<evidence type="ECO:0000313" key="3">
    <source>
        <dbReference type="Proteomes" id="UP000181951"/>
    </source>
</evidence>
<protein>
    <submittedName>
        <fullName evidence="2">Acyl carrier protein</fullName>
    </submittedName>
</protein>
<dbReference type="AlphaFoldDB" id="A0A1H8LLF9"/>
<dbReference type="PROSITE" id="PS50075">
    <property type="entry name" value="CARRIER"/>
    <property type="match status" value="1"/>
</dbReference>
<dbReference type="Proteomes" id="UP000181951">
    <property type="component" value="Unassembled WGS sequence"/>
</dbReference>
<reference evidence="2 3" key="1">
    <citation type="submission" date="2016-10" db="EMBL/GenBank/DDBJ databases">
        <authorList>
            <person name="de Groot N.N."/>
        </authorList>
    </citation>
    <scope>NUCLEOTIDE SEQUENCE [LARGE SCALE GENOMIC DNA]</scope>
    <source>
        <strain evidence="2 3">CGMCC 4.2026</strain>
    </source>
</reference>
<dbReference type="STRING" id="310780.SAMN05216267_101680"/>
<dbReference type="EMBL" id="FODD01000016">
    <property type="protein sequence ID" value="SEO05947.1"/>
    <property type="molecule type" value="Genomic_DNA"/>
</dbReference>
<dbReference type="Gene3D" id="1.10.1200.10">
    <property type="entry name" value="ACP-like"/>
    <property type="match status" value="1"/>
</dbReference>
<proteinExistence type="predicted"/>
<gene>
    <name evidence="2" type="ORF">SAMN05216267_101680</name>
</gene>
<accession>A0A1H8LLF9</accession>